<dbReference type="EMBL" id="JAVDPW010000005">
    <property type="protein sequence ID" value="MDR6290798.1"/>
    <property type="molecule type" value="Genomic_DNA"/>
</dbReference>
<reference evidence="2 3" key="1">
    <citation type="submission" date="2023-07" db="EMBL/GenBank/DDBJ databases">
        <title>Sorghum-associated microbial communities from plants grown in Nebraska, USA.</title>
        <authorList>
            <person name="Schachtman D."/>
        </authorList>
    </citation>
    <scope>NUCLEOTIDE SEQUENCE [LARGE SCALE GENOMIC DNA]</scope>
    <source>
        <strain evidence="2 3">584</strain>
    </source>
</reference>
<comment type="caution">
    <text evidence="2">The sequence shown here is derived from an EMBL/GenBank/DDBJ whole genome shotgun (WGS) entry which is preliminary data.</text>
</comment>
<proteinExistence type="predicted"/>
<dbReference type="RefSeq" id="WP_309795506.1">
    <property type="nucleotide sequence ID" value="NZ_JAVDPW010000005.1"/>
</dbReference>
<organism evidence="2 3">
    <name type="scientific">Inquilinus ginsengisoli</name>
    <dbReference type="NCBI Taxonomy" id="363840"/>
    <lineage>
        <taxon>Bacteria</taxon>
        <taxon>Pseudomonadati</taxon>
        <taxon>Pseudomonadota</taxon>
        <taxon>Alphaproteobacteria</taxon>
        <taxon>Rhodospirillales</taxon>
        <taxon>Rhodospirillaceae</taxon>
        <taxon>Inquilinus</taxon>
    </lineage>
</organism>
<feature type="compositionally biased region" description="Basic and acidic residues" evidence="1">
    <location>
        <begin position="104"/>
        <end position="121"/>
    </location>
</feature>
<gene>
    <name evidence="2" type="ORF">E9232_003324</name>
</gene>
<name>A0ABU1JR72_9PROT</name>
<protein>
    <submittedName>
        <fullName evidence="2">Uncharacterized protein</fullName>
    </submittedName>
</protein>
<evidence type="ECO:0000256" key="1">
    <source>
        <dbReference type="SAM" id="MobiDB-lite"/>
    </source>
</evidence>
<feature type="region of interest" description="Disordered" evidence="1">
    <location>
        <begin position="47"/>
        <end position="67"/>
    </location>
</feature>
<evidence type="ECO:0000313" key="3">
    <source>
        <dbReference type="Proteomes" id="UP001262410"/>
    </source>
</evidence>
<feature type="region of interest" description="Disordered" evidence="1">
    <location>
        <begin position="93"/>
        <end position="127"/>
    </location>
</feature>
<evidence type="ECO:0000313" key="2">
    <source>
        <dbReference type="EMBL" id="MDR6290798.1"/>
    </source>
</evidence>
<keyword evidence="3" id="KW-1185">Reference proteome</keyword>
<sequence>MQHGDEGGGHQWQHLQEAVDVLLDGAHGAACHRVADVPQGRRFVCQEGDDHQHDNQGVDFQKQRGQQRERHLAEHQQMDQGFLRFGGRLDIGGTMTKPVSEAGGEPKRQNKIEEDSEDWIRQRGLRV</sequence>
<dbReference type="Proteomes" id="UP001262410">
    <property type="component" value="Unassembled WGS sequence"/>
</dbReference>
<accession>A0ABU1JR72</accession>